<reference evidence="2 3" key="1">
    <citation type="submission" date="2018-04" db="EMBL/GenBank/DDBJ databases">
        <authorList>
            <person name="Vogel A."/>
        </authorList>
    </citation>
    <scope>NUCLEOTIDE SEQUENCE [LARGE SCALE GENOMIC DNA]</scope>
</reference>
<evidence type="ECO:0000313" key="2">
    <source>
        <dbReference type="EMBL" id="VFQ92877.1"/>
    </source>
</evidence>
<protein>
    <submittedName>
        <fullName evidence="2">Uncharacterized protein</fullName>
    </submittedName>
</protein>
<feature type="region of interest" description="Disordered" evidence="1">
    <location>
        <begin position="1"/>
        <end position="22"/>
    </location>
</feature>
<keyword evidence="3" id="KW-1185">Reference proteome</keyword>
<accession>A0A484MWS2</accession>
<name>A0A484MWS2_9ASTE</name>
<dbReference type="Proteomes" id="UP000595140">
    <property type="component" value="Unassembled WGS sequence"/>
</dbReference>
<evidence type="ECO:0000256" key="1">
    <source>
        <dbReference type="SAM" id="MobiDB-lite"/>
    </source>
</evidence>
<dbReference type="AlphaFoldDB" id="A0A484MWS2"/>
<dbReference type="EMBL" id="OOIL02004704">
    <property type="protein sequence ID" value="VFQ92877.1"/>
    <property type="molecule type" value="Genomic_DNA"/>
</dbReference>
<evidence type="ECO:0000313" key="3">
    <source>
        <dbReference type="Proteomes" id="UP000595140"/>
    </source>
</evidence>
<proteinExistence type="predicted"/>
<gene>
    <name evidence="2" type="ORF">CCAM_LOCUS34653</name>
</gene>
<sequence>MLRWRRNRKDSSHEKLPLQRIRPRRATKLKPNPVSMGVFEGLKCCCTMIQKRICLFTGGPNSFLLNWECSRSVGYI</sequence>
<organism evidence="2 3">
    <name type="scientific">Cuscuta campestris</name>
    <dbReference type="NCBI Taxonomy" id="132261"/>
    <lineage>
        <taxon>Eukaryota</taxon>
        <taxon>Viridiplantae</taxon>
        <taxon>Streptophyta</taxon>
        <taxon>Embryophyta</taxon>
        <taxon>Tracheophyta</taxon>
        <taxon>Spermatophyta</taxon>
        <taxon>Magnoliopsida</taxon>
        <taxon>eudicotyledons</taxon>
        <taxon>Gunneridae</taxon>
        <taxon>Pentapetalae</taxon>
        <taxon>asterids</taxon>
        <taxon>lamiids</taxon>
        <taxon>Solanales</taxon>
        <taxon>Convolvulaceae</taxon>
        <taxon>Cuscuteae</taxon>
        <taxon>Cuscuta</taxon>
        <taxon>Cuscuta subgen. Grammica</taxon>
        <taxon>Cuscuta sect. Cleistogrammica</taxon>
    </lineage>
</organism>